<feature type="chain" id="PRO_5015578987" evidence="2">
    <location>
        <begin position="20"/>
        <end position="140"/>
    </location>
</feature>
<evidence type="ECO:0000313" key="4">
    <source>
        <dbReference type="Proteomes" id="UP000239772"/>
    </source>
</evidence>
<feature type="region of interest" description="Disordered" evidence="1">
    <location>
        <begin position="121"/>
        <end position="140"/>
    </location>
</feature>
<accession>A0A2T1HRP0</accession>
<evidence type="ECO:0000256" key="1">
    <source>
        <dbReference type="SAM" id="MobiDB-lite"/>
    </source>
</evidence>
<protein>
    <submittedName>
        <fullName evidence="3">Uncharacterized protein</fullName>
    </submittedName>
</protein>
<keyword evidence="4" id="KW-1185">Reference proteome</keyword>
<name>A0A2T1HRP0_9HYPH</name>
<reference evidence="4" key="1">
    <citation type="submission" date="2018-03" db="EMBL/GenBank/DDBJ databases">
        <authorList>
            <person name="Sun L."/>
            <person name="Liu H."/>
            <person name="Chen W."/>
            <person name="Huang K."/>
            <person name="Liu W."/>
            <person name="Gao X."/>
        </authorList>
    </citation>
    <scope>NUCLEOTIDE SEQUENCE [LARGE SCALE GENOMIC DNA]</scope>
    <source>
        <strain evidence="4">SH9</strain>
    </source>
</reference>
<keyword evidence="2" id="KW-0732">Signal</keyword>
<dbReference type="RefSeq" id="WP_106337613.1">
    <property type="nucleotide sequence ID" value="NZ_PVZS01000014.1"/>
</dbReference>
<dbReference type="EMBL" id="PVZS01000014">
    <property type="protein sequence ID" value="PSC04318.1"/>
    <property type="molecule type" value="Genomic_DNA"/>
</dbReference>
<proteinExistence type="predicted"/>
<evidence type="ECO:0000256" key="2">
    <source>
        <dbReference type="SAM" id="SignalP"/>
    </source>
</evidence>
<sequence>MKWLVVASLLVAGTGVARAEDCVSHGGAIRRETLEYLARMGDLRSQGLAAAPGDAGKAMRGIARFGAAHIDVELRRRRILALYERMVALECPRHTEAGLELTRKHFEELRAQERAALTPLLPEAQNRWTSGAPAPSNSRL</sequence>
<dbReference type="AlphaFoldDB" id="A0A2T1HRP0"/>
<dbReference type="Proteomes" id="UP000239772">
    <property type="component" value="Unassembled WGS sequence"/>
</dbReference>
<comment type="caution">
    <text evidence="3">The sequence shown here is derived from an EMBL/GenBank/DDBJ whole genome shotgun (WGS) entry which is preliminary data.</text>
</comment>
<gene>
    <name evidence="3" type="ORF">SLNSH_13890</name>
</gene>
<feature type="signal peptide" evidence="2">
    <location>
        <begin position="1"/>
        <end position="19"/>
    </location>
</feature>
<organism evidence="3 4">
    <name type="scientific">Alsobacter soli</name>
    <dbReference type="NCBI Taxonomy" id="2109933"/>
    <lineage>
        <taxon>Bacteria</taxon>
        <taxon>Pseudomonadati</taxon>
        <taxon>Pseudomonadota</taxon>
        <taxon>Alphaproteobacteria</taxon>
        <taxon>Hyphomicrobiales</taxon>
        <taxon>Alsobacteraceae</taxon>
        <taxon>Alsobacter</taxon>
    </lineage>
</organism>
<evidence type="ECO:0000313" key="3">
    <source>
        <dbReference type="EMBL" id="PSC04318.1"/>
    </source>
</evidence>